<dbReference type="PROSITE" id="PS51318">
    <property type="entry name" value="TAT"/>
    <property type="match status" value="1"/>
</dbReference>
<comment type="caution">
    <text evidence="8">The sequence shown here is derived from an EMBL/GenBank/DDBJ whole genome shotgun (WGS) entry which is preliminary data.</text>
</comment>
<keyword evidence="2 6" id="KW-0378">Hydrolase</keyword>
<dbReference type="Proteomes" id="UP001165135">
    <property type="component" value="Unassembled WGS sequence"/>
</dbReference>
<dbReference type="Pfam" id="PF17851">
    <property type="entry name" value="GH43_C2"/>
    <property type="match status" value="1"/>
</dbReference>
<evidence type="ECO:0000313" key="9">
    <source>
        <dbReference type="Proteomes" id="UP001165135"/>
    </source>
</evidence>
<protein>
    <submittedName>
        <fullName evidence="8">Glycoside hydrolase</fullName>
    </submittedName>
</protein>
<evidence type="ECO:0000313" key="8">
    <source>
        <dbReference type="EMBL" id="GLY75273.1"/>
    </source>
</evidence>
<dbReference type="InterPro" id="IPR041542">
    <property type="entry name" value="GH43_C2"/>
</dbReference>
<gene>
    <name evidence="8" type="ORF">Airi01_035400</name>
</gene>
<evidence type="ECO:0000256" key="5">
    <source>
        <dbReference type="PIRSR" id="PIRSR606710-2"/>
    </source>
</evidence>
<feature type="domain" description="Beta-xylosidase C-terminal Concanavalin A-like" evidence="7">
    <location>
        <begin position="371"/>
        <end position="561"/>
    </location>
</feature>
<feature type="active site" description="Proton donor" evidence="4">
    <location>
        <position position="243"/>
    </location>
</feature>
<dbReference type="PANTHER" id="PTHR42812:SF12">
    <property type="entry name" value="BETA-XYLOSIDASE-RELATED"/>
    <property type="match status" value="1"/>
</dbReference>
<dbReference type="CDD" id="cd09001">
    <property type="entry name" value="GH43_FsAxh1-like"/>
    <property type="match status" value="1"/>
</dbReference>
<evidence type="ECO:0000256" key="1">
    <source>
        <dbReference type="ARBA" id="ARBA00009865"/>
    </source>
</evidence>
<proteinExistence type="inferred from homology"/>
<dbReference type="InterPro" id="IPR051795">
    <property type="entry name" value="Glycosyl_Hydrlase_43"/>
</dbReference>
<dbReference type="InterPro" id="IPR006710">
    <property type="entry name" value="Glyco_hydro_43"/>
</dbReference>
<evidence type="ECO:0000256" key="6">
    <source>
        <dbReference type="RuleBase" id="RU361187"/>
    </source>
</evidence>
<dbReference type="Gene3D" id="2.115.10.20">
    <property type="entry name" value="Glycosyl hydrolase domain, family 43"/>
    <property type="match status" value="1"/>
</dbReference>
<dbReference type="GO" id="GO:0004553">
    <property type="term" value="F:hydrolase activity, hydrolyzing O-glycosyl compounds"/>
    <property type="evidence" value="ECO:0007669"/>
    <property type="project" value="InterPro"/>
</dbReference>
<comment type="similarity">
    <text evidence="1 6">Belongs to the glycosyl hydrolase 43 family.</text>
</comment>
<evidence type="ECO:0000256" key="2">
    <source>
        <dbReference type="ARBA" id="ARBA00022801"/>
    </source>
</evidence>
<sequence length="565" mass="61094">MMGEQSRRRALQTGLGAVAGSVVLGRLAGTAGAAEPIRAGAAAVPADRSRPDLPWVADLGDGRYQNPVLNADWSDPDAVRVGSYFYLTASTFNRTPGLPILRSRDLVNWTIIGHALTELEPRDHFSVPQHGNGVWAPAIRHHDGRFWIVYPDPDYGIFVTTAVDPAGPWTKPYALKPGLGLIDPCPLWDSDGSAYLIHAWAKSRSGINNRLTLHRMSPDGKELLDDGQVVVNGDEIPGYTTLEGPKLYKRDGWYWIFAPAGGVKPGWQSAFRSRDIFGPYENRIVLAQGDTPINGPHQGAWVTTPRGEDWFLHFQDRGAYGRVVHLQPMRWRDDGWPVMGDDDGSGRGTPVLVHRKPAVGRPSKICAPAGSDEFTGHRLGEQWFWQANSDPSWGSPHGGRLRLACPPSADTADLRLLPNVLGQRFPAESFVATTSLSLRATREDVRAGLVVLGDAYAWIGLRRVGSQLVLQYRTAAKGQGEVDAAASIPLPRGRDSVVLRVEVGPGAVCRFSADPDGRGLRPVGGTFTAAPSTWVGATLGLFATAPSGPDQGDTAEVDWFRAGPA</sequence>
<evidence type="ECO:0000256" key="3">
    <source>
        <dbReference type="ARBA" id="ARBA00023295"/>
    </source>
</evidence>
<evidence type="ECO:0000259" key="7">
    <source>
        <dbReference type="Pfam" id="PF17851"/>
    </source>
</evidence>
<dbReference type="EMBL" id="BSTJ01000004">
    <property type="protein sequence ID" value="GLY75273.1"/>
    <property type="molecule type" value="Genomic_DNA"/>
</dbReference>
<keyword evidence="3 6" id="KW-0326">Glycosidase</keyword>
<feature type="site" description="Important for catalytic activity, responsible for pKa modulation of the active site Glu and correct orientation of both the proton donor and substrate" evidence="5">
    <location>
        <position position="183"/>
    </location>
</feature>
<organism evidence="8 9">
    <name type="scientific">Actinoallomurus iriomotensis</name>
    <dbReference type="NCBI Taxonomy" id="478107"/>
    <lineage>
        <taxon>Bacteria</taxon>
        <taxon>Bacillati</taxon>
        <taxon>Actinomycetota</taxon>
        <taxon>Actinomycetes</taxon>
        <taxon>Streptosporangiales</taxon>
        <taxon>Thermomonosporaceae</taxon>
        <taxon>Actinoallomurus</taxon>
    </lineage>
</organism>
<dbReference type="AlphaFoldDB" id="A0A9W6RGE0"/>
<dbReference type="Pfam" id="PF04616">
    <property type="entry name" value="Glyco_hydro_43"/>
    <property type="match status" value="1"/>
</dbReference>
<dbReference type="SUPFAM" id="SSF49899">
    <property type="entry name" value="Concanavalin A-like lectins/glucanases"/>
    <property type="match status" value="1"/>
</dbReference>
<dbReference type="InterPro" id="IPR013320">
    <property type="entry name" value="ConA-like_dom_sf"/>
</dbReference>
<dbReference type="GO" id="GO:0005975">
    <property type="term" value="P:carbohydrate metabolic process"/>
    <property type="evidence" value="ECO:0007669"/>
    <property type="project" value="InterPro"/>
</dbReference>
<name>A0A9W6RGE0_9ACTN</name>
<accession>A0A9W6RGE0</accession>
<dbReference type="Gene3D" id="2.60.120.200">
    <property type="match status" value="1"/>
</dbReference>
<reference evidence="8" key="1">
    <citation type="submission" date="2023-03" db="EMBL/GenBank/DDBJ databases">
        <title>Actinoallomurus iriomotensis NBRC 103681.</title>
        <authorList>
            <person name="Ichikawa N."/>
            <person name="Sato H."/>
            <person name="Tonouchi N."/>
        </authorList>
    </citation>
    <scope>NUCLEOTIDE SEQUENCE</scope>
    <source>
        <strain evidence="8">NBRC 103681</strain>
    </source>
</reference>
<feature type="active site" description="Proton acceptor" evidence="4">
    <location>
        <position position="75"/>
    </location>
</feature>
<evidence type="ECO:0000256" key="4">
    <source>
        <dbReference type="PIRSR" id="PIRSR606710-1"/>
    </source>
</evidence>
<dbReference type="SUPFAM" id="SSF75005">
    <property type="entry name" value="Arabinanase/levansucrase/invertase"/>
    <property type="match status" value="1"/>
</dbReference>
<dbReference type="PANTHER" id="PTHR42812">
    <property type="entry name" value="BETA-XYLOSIDASE"/>
    <property type="match status" value="1"/>
</dbReference>
<dbReference type="InterPro" id="IPR023296">
    <property type="entry name" value="Glyco_hydro_beta-prop_sf"/>
</dbReference>
<dbReference type="InterPro" id="IPR006311">
    <property type="entry name" value="TAT_signal"/>
</dbReference>